<name>A0A372ZLT9_9ACTN</name>
<evidence type="ECO:0000313" key="2">
    <source>
        <dbReference type="EMBL" id="RGD56848.1"/>
    </source>
</evidence>
<reference evidence="2 3" key="1">
    <citation type="submission" date="2018-08" db="EMBL/GenBank/DDBJ databases">
        <title>Diversity &amp; Physiological Properties of Lignin-Decomposing Actinobacteria from Soil.</title>
        <authorList>
            <person name="Roh S.G."/>
            <person name="Kim S.B."/>
        </authorList>
    </citation>
    <scope>NUCLEOTIDE SEQUENCE [LARGE SCALE GENOMIC DNA]</scope>
    <source>
        <strain evidence="2 3">MMS17-GH009</strain>
    </source>
</reference>
<sequence>MDRRERVELRGIERGLRRDHVLKLRLRVVGFRLRGRAWDVLRGVRPRTVPALALLSLGLLGAGLGTSEAPFLWVFTGCWALTLTIAFAVLCACADGRQEEG</sequence>
<accession>A0A372ZLT9</accession>
<proteinExistence type="predicted"/>
<keyword evidence="1" id="KW-0472">Membrane</keyword>
<dbReference type="RefSeq" id="WP_117485484.1">
    <property type="nucleotide sequence ID" value="NZ_QVIG01000001.1"/>
</dbReference>
<evidence type="ECO:0000313" key="3">
    <source>
        <dbReference type="Proteomes" id="UP000263377"/>
    </source>
</evidence>
<evidence type="ECO:0000256" key="1">
    <source>
        <dbReference type="SAM" id="Phobius"/>
    </source>
</evidence>
<feature type="transmembrane region" description="Helical" evidence="1">
    <location>
        <begin position="71"/>
        <end position="94"/>
    </location>
</feature>
<keyword evidence="1" id="KW-1133">Transmembrane helix</keyword>
<dbReference type="Proteomes" id="UP000263377">
    <property type="component" value="Unassembled WGS sequence"/>
</dbReference>
<gene>
    <name evidence="2" type="ORF">DR950_02735</name>
</gene>
<protein>
    <recommendedName>
        <fullName evidence="4">DUF3040 domain-containing protein</fullName>
    </recommendedName>
</protein>
<keyword evidence="1" id="KW-0812">Transmembrane</keyword>
<organism evidence="2 3">
    <name type="scientific">Kitasatospora xanthocidica</name>
    <dbReference type="NCBI Taxonomy" id="83382"/>
    <lineage>
        <taxon>Bacteria</taxon>
        <taxon>Bacillati</taxon>
        <taxon>Actinomycetota</taxon>
        <taxon>Actinomycetes</taxon>
        <taxon>Kitasatosporales</taxon>
        <taxon>Streptomycetaceae</taxon>
        <taxon>Kitasatospora</taxon>
    </lineage>
</organism>
<comment type="caution">
    <text evidence="2">The sequence shown here is derived from an EMBL/GenBank/DDBJ whole genome shotgun (WGS) entry which is preliminary data.</text>
</comment>
<dbReference type="EMBL" id="QVIG01000001">
    <property type="protein sequence ID" value="RGD56848.1"/>
    <property type="molecule type" value="Genomic_DNA"/>
</dbReference>
<evidence type="ECO:0008006" key="4">
    <source>
        <dbReference type="Google" id="ProtNLM"/>
    </source>
</evidence>
<dbReference type="AlphaFoldDB" id="A0A372ZLT9"/>
<keyword evidence="3" id="KW-1185">Reference proteome</keyword>
<feature type="transmembrane region" description="Helical" evidence="1">
    <location>
        <begin position="48"/>
        <end position="65"/>
    </location>
</feature>